<reference evidence="1" key="1">
    <citation type="submission" date="2021-08" db="EMBL/GenBank/DDBJ databases">
        <title>WGS assembly of Ceratopteris richardii.</title>
        <authorList>
            <person name="Marchant D.B."/>
            <person name="Chen G."/>
            <person name="Jenkins J."/>
            <person name="Shu S."/>
            <person name="Leebens-Mack J."/>
            <person name="Grimwood J."/>
            <person name="Schmutz J."/>
            <person name="Soltis P."/>
            <person name="Soltis D."/>
            <person name="Chen Z.-H."/>
        </authorList>
    </citation>
    <scope>NUCLEOTIDE SEQUENCE</scope>
    <source>
        <strain evidence="1">Whitten #5841</strain>
        <tissue evidence="1">Leaf</tissue>
    </source>
</reference>
<dbReference type="EMBL" id="CM035444">
    <property type="protein sequence ID" value="KAH7277009.1"/>
    <property type="molecule type" value="Genomic_DNA"/>
</dbReference>
<dbReference type="AlphaFoldDB" id="A0A8T2Q010"/>
<dbReference type="SUPFAM" id="SSF53098">
    <property type="entry name" value="Ribonuclease H-like"/>
    <property type="match status" value="1"/>
</dbReference>
<keyword evidence="2" id="KW-1185">Reference proteome</keyword>
<dbReference type="PANTHER" id="PTHR32166:SF123">
    <property type="entry name" value="BED-TYPE DOMAIN-CONTAINING PROTEIN"/>
    <property type="match status" value="1"/>
</dbReference>
<dbReference type="Proteomes" id="UP000825935">
    <property type="component" value="Chromosome 39"/>
</dbReference>
<organism evidence="1 2">
    <name type="scientific">Ceratopteris richardii</name>
    <name type="common">Triangle waterfern</name>
    <dbReference type="NCBI Taxonomy" id="49495"/>
    <lineage>
        <taxon>Eukaryota</taxon>
        <taxon>Viridiplantae</taxon>
        <taxon>Streptophyta</taxon>
        <taxon>Embryophyta</taxon>
        <taxon>Tracheophyta</taxon>
        <taxon>Polypodiopsida</taxon>
        <taxon>Polypodiidae</taxon>
        <taxon>Polypodiales</taxon>
        <taxon>Pteridineae</taxon>
        <taxon>Pteridaceae</taxon>
        <taxon>Parkerioideae</taxon>
        <taxon>Ceratopteris</taxon>
    </lineage>
</organism>
<evidence type="ECO:0000313" key="1">
    <source>
        <dbReference type="EMBL" id="KAH7277009.1"/>
    </source>
</evidence>
<evidence type="ECO:0000313" key="2">
    <source>
        <dbReference type="Proteomes" id="UP000825935"/>
    </source>
</evidence>
<protein>
    <submittedName>
        <fullName evidence="1">Uncharacterized protein</fullName>
    </submittedName>
</protein>
<sequence>MCHCLDLLFEDSGCLEWVKPILDNDVKVVVFVTMKHSVFALFRKHSTKDLGKRAQTRFVYMFIMLSNLLDERVYSGLRSLMVSQEYTRKRVARIKQAQDVSSLILSAFFWRQARGIVKICAPILKVLGLVDREGATMGLIYELTNRMIESISSIENIDLPRLEEVKNLCIQRWSMLHSSLHAETFMVHPIWKSKSPQLDPKVHAGWIDLIERYTCGDMKKQGVLIGEMDMYKSMEGLFARPIAKDESTMYNVVKWWETFGGSVPNL</sequence>
<proteinExistence type="predicted"/>
<comment type="caution">
    <text evidence="1">The sequence shown here is derived from an EMBL/GenBank/DDBJ whole genome shotgun (WGS) entry which is preliminary data.</text>
</comment>
<name>A0A8T2Q010_CERRI</name>
<dbReference type="InterPro" id="IPR012337">
    <property type="entry name" value="RNaseH-like_sf"/>
</dbReference>
<dbReference type="PANTHER" id="PTHR32166">
    <property type="entry name" value="OSJNBA0013A04.12 PROTEIN"/>
    <property type="match status" value="1"/>
</dbReference>
<gene>
    <name evidence="1" type="ORF">KP509_39G030200</name>
</gene>
<accession>A0A8T2Q010</accession>
<dbReference type="OrthoDB" id="1934703at2759"/>
<dbReference type="OMA" id="ETMISCE"/>